<protein>
    <submittedName>
        <fullName evidence="1">Uncharacterized protein</fullName>
    </submittedName>
</protein>
<evidence type="ECO:0000313" key="1">
    <source>
        <dbReference type="EMBL" id="JAD97111.1"/>
    </source>
</evidence>
<sequence>MERDRQKLLNRACASLCIITTDEPIFTKIYFN</sequence>
<dbReference type="EMBL" id="GBRH01200784">
    <property type="protein sequence ID" value="JAD97111.1"/>
    <property type="molecule type" value="Transcribed_RNA"/>
</dbReference>
<reference evidence="1" key="1">
    <citation type="submission" date="2014-09" db="EMBL/GenBank/DDBJ databases">
        <authorList>
            <person name="Magalhaes I.L.F."/>
            <person name="Oliveira U."/>
            <person name="Santos F.R."/>
            <person name="Vidigal T.H.D.A."/>
            <person name="Brescovit A.D."/>
            <person name="Santos A.J."/>
        </authorList>
    </citation>
    <scope>NUCLEOTIDE SEQUENCE</scope>
    <source>
        <tissue evidence="1">Shoot tissue taken approximately 20 cm above the soil surface</tissue>
    </source>
</reference>
<organism evidence="1">
    <name type="scientific">Arundo donax</name>
    <name type="common">Giant reed</name>
    <name type="synonym">Donax arundinaceus</name>
    <dbReference type="NCBI Taxonomy" id="35708"/>
    <lineage>
        <taxon>Eukaryota</taxon>
        <taxon>Viridiplantae</taxon>
        <taxon>Streptophyta</taxon>
        <taxon>Embryophyta</taxon>
        <taxon>Tracheophyta</taxon>
        <taxon>Spermatophyta</taxon>
        <taxon>Magnoliopsida</taxon>
        <taxon>Liliopsida</taxon>
        <taxon>Poales</taxon>
        <taxon>Poaceae</taxon>
        <taxon>PACMAD clade</taxon>
        <taxon>Arundinoideae</taxon>
        <taxon>Arundineae</taxon>
        <taxon>Arundo</taxon>
    </lineage>
</organism>
<name>A0A0A9EAR0_ARUDO</name>
<proteinExistence type="predicted"/>
<dbReference type="AlphaFoldDB" id="A0A0A9EAR0"/>
<reference evidence="1" key="2">
    <citation type="journal article" date="2015" name="Data Brief">
        <title>Shoot transcriptome of the giant reed, Arundo donax.</title>
        <authorList>
            <person name="Barrero R.A."/>
            <person name="Guerrero F.D."/>
            <person name="Moolhuijzen P."/>
            <person name="Goolsby J.A."/>
            <person name="Tidwell J."/>
            <person name="Bellgard S.E."/>
            <person name="Bellgard M.I."/>
        </authorList>
    </citation>
    <scope>NUCLEOTIDE SEQUENCE</scope>
    <source>
        <tissue evidence="1">Shoot tissue taken approximately 20 cm above the soil surface</tissue>
    </source>
</reference>
<accession>A0A0A9EAR0</accession>